<feature type="compositionally biased region" description="Basic and acidic residues" evidence="1">
    <location>
        <begin position="235"/>
        <end position="245"/>
    </location>
</feature>
<dbReference type="Pfam" id="PF02661">
    <property type="entry name" value="Fic"/>
    <property type="match status" value="1"/>
</dbReference>
<dbReference type="PROSITE" id="PS51459">
    <property type="entry name" value="FIDO"/>
    <property type="match status" value="1"/>
</dbReference>
<sequence length="245" mass="26976">MTDDALAAWQRARRQVDWPRAAPAAPYTPVMGAVDGAASWFDGPVRRRDPARADRLLSALAAAREDARRQAPLTFDLMSRWQRHVLGVHEAGFREGDAYAKAGRERYGLTPRTRADIERCLHESTDTAVPLPARAARAYLDVAFFHPFTDGNGRAVLLALDFVLVREGVLLDRVGPLQSTRYADDADGAADLAHLVGVLVRATRRRAAEKNHGCDLPCRGGGSDRMPNPGPDGLRSSHDRLRPWQ</sequence>
<proteinExistence type="predicted"/>
<name>A0A7W9YGG0_9ACTN</name>
<comment type="caution">
    <text evidence="3">The sequence shown here is derived from an EMBL/GenBank/DDBJ whole genome shotgun (WGS) entry which is preliminary data.</text>
</comment>
<accession>A0A7W9YGG0</accession>
<feature type="region of interest" description="Disordered" evidence="1">
    <location>
        <begin position="211"/>
        <end position="245"/>
    </location>
</feature>
<dbReference type="InterPro" id="IPR036597">
    <property type="entry name" value="Fido-like_dom_sf"/>
</dbReference>
<dbReference type="EMBL" id="JACHDS010000001">
    <property type="protein sequence ID" value="MBB6171673.1"/>
    <property type="molecule type" value="Genomic_DNA"/>
</dbReference>
<dbReference type="InterPro" id="IPR003812">
    <property type="entry name" value="Fido"/>
</dbReference>
<evidence type="ECO:0000256" key="1">
    <source>
        <dbReference type="SAM" id="MobiDB-lite"/>
    </source>
</evidence>
<feature type="domain" description="Fido" evidence="2">
    <location>
        <begin position="73"/>
        <end position="201"/>
    </location>
</feature>
<keyword evidence="4" id="KW-1185">Reference proteome</keyword>
<dbReference type="RefSeq" id="WP_221308068.1">
    <property type="nucleotide sequence ID" value="NZ_JACHDS010000001.1"/>
</dbReference>
<gene>
    <name evidence="3" type="ORF">HNR23_001733</name>
</gene>
<dbReference type="AlphaFoldDB" id="A0A7W9YGG0"/>
<dbReference type="Gene3D" id="1.10.3290.10">
    <property type="entry name" value="Fido-like domain"/>
    <property type="match status" value="1"/>
</dbReference>
<dbReference type="SUPFAM" id="SSF140931">
    <property type="entry name" value="Fic-like"/>
    <property type="match status" value="1"/>
</dbReference>
<evidence type="ECO:0000313" key="4">
    <source>
        <dbReference type="Proteomes" id="UP000546642"/>
    </source>
</evidence>
<organism evidence="3 4">
    <name type="scientific">Nocardiopsis mwathae</name>
    <dbReference type="NCBI Taxonomy" id="1472723"/>
    <lineage>
        <taxon>Bacteria</taxon>
        <taxon>Bacillati</taxon>
        <taxon>Actinomycetota</taxon>
        <taxon>Actinomycetes</taxon>
        <taxon>Streptosporangiales</taxon>
        <taxon>Nocardiopsidaceae</taxon>
        <taxon>Nocardiopsis</taxon>
    </lineage>
</organism>
<protein>
    <recommendedName>
        <fullName evidence="2">Fido domain-containing protein</fullName>
    </recommendedName>
</protein>
<reference evidence="3 4" key="1">
    <citation type="submission" date="2020-08" db="EMBL/GenBank/DDBJ databases">
        <title>Sequencing the genomes of 1000 actinobacteria strains.</title>
        <authorList>
            <person name="Klenk H.-P."/>
        </authorList>
    </citation>
    <scope>NUCLEOTIDE SEQUENCE [LARGE SCALE GENOMIC DNA]</scope>
    <source>
        <strain evidence="3 4">DSM 46659</strain>
    </source>
</reference>
<evidence type="ECO:0000313" key="3">
    <source>
        <dbReference type="EMBL" id="MBB6171673.1"/>
    </source>
</evidence>
<dbReference type="Proteomes" id="UP000546642">
    <property type="component" value="Unassembled WGS sequence"/>
</dbReference>
<evidence type="ECO:0000259" key="2">
    <source>
        <dbReference type="PROSITE" id="PS51459"/>
    </source>
</evidence>